<feature type="domain" description="Glycosyl transferase family 1" evidence="1">
    <location>
        <begin position="194"/>
        <end position="339"/>
    </location>
</feature>
<keyword evidence="3" id="KW-0808">Transferase</keyword>
<name>A0AAV3X2A5_9CYAN</name>
<dbReference type="RefSeq" id="WP_226577412.1">
    <property type="nucleotide sequence ID" value="NZ_BLAY01000019.1"/>
</dbReference>
<evidence type="ECO:0000259" key="1">
    <source>
        <dbReference type="Pfam" id="PF00534"/>
    </source>
</evidence>
<gene>
    <name evidence="3" type="ORF">MiSe_16540</name>
</gene>
<evidence type="ECO:0000313" key="3">
    <source>
        <dbReference type="EMBL" id="GET36902.1"/>
    </source>
</evidence>
<dbReference type="Pfam" id="PF13439">
    <property type="entry name" value="Glyco_transf_4"/>
    <property type="match status" value="1"/>
</dbReference>
<keyword evidence="4" id="KW-1185">Reference proteome</keyword>
<dbReference type="Gene3D" id="3.40.50.2000">
    <property type="entry name" value="Glycogen Phosphorylase B"/>
    <property type="match status" value="2"/>
</dbReference>
<feature type="domain" description="Glycosyltransferase subfamily 4-like N-terminal" evidence="2">
    <location>
        <begin position="18"/>
        <end position="177"/>
    </location>
</feature>
<protein>
    <submittedName>
        <fullName evidence="3">Glycosyl transferase group 1</fullName>
    </submittedName>
</protein>
<dbReference type="AlphaFoldDB" id="A0AAV3X2A5"/>
<reference evidence="3" key="1">
    <citation type="submission" date="2019-10" db="EMBL/GenBank/DDBJ databases">
        <title>Draft genome sequece of Microseira wollei NIES-4236.</title>
        <authorList>
            <person name="Yamaguchi H."/>
            <person name="Suzuki S."/>
            <person name="Kawachi M."/>
        </authorList>
    </citation>
    <scope>NUCLEOTIDE SEQUENCE</scope>
    <source>
        <strain evidence="3">NIES-4236</strain>
    </source>
</reference>
<dbReference type="SUPFAM" id="SSF53756">
    <property type="entry name" value="UDP-Glycosyltransferase/glycogen phosphorylase"/>
    <property type="match status" value="1"/>
</dbReference>
<dbReference type="InterPro" id="IPR001296">
    <property type="entry name" value="Glyco_trans_1"/>
</dbReference>
<organism evidence="3 4">
    <name type="scientific">Microseira wollei NIES-4236</name>
    <dbReference type="NCBI Taxonomy" id="2530354"/>
    <lineage>
        <taxon>Bacteria</taxon>
        <taxon>Bacillati</taxon>
        <taxon>Cyanobacteriota</taxon>
        <taxon>Cyanophyceae</taxon>
        <taxon>Oscillatoriophycideae</taxon>
        <taxon>Aerosakkonematales</taxon>
        <taxon>Aerosakkonemataceae</taxon>
        <taxon>Microseira</taxon>
    </lineage>
</organism>
<dbReference type="PANTHER" id="PTHR12526:SF630">
    <property type="entry name" value="GLYCOSYLTRANSFERASE"/>
    <property type="match status" value="1"/>
</dbReference>
<dbReference type="EMBL" id="BLAY01000019">
    <property type="protein sequence ID" value="GET36902.1"/>
    <property type="molecule type" value="Genomic_DNA"/>
</dbReference>
<evidence type="ECO:0000313" key="4">
    <source>
        <dbReference type="Proteomes" id="UP001050975"/>
    </source>
</evidence>
<dbReference type="InterPro" id="IPR028098">
    <property type="entry name" value="Glyco_trans_4-like_N"/>
</dbReference>
<dbReference type="Pfam" id="PF00534">
    <property type="entry name" value="Glycos_transf_1"/>
    <property type="match status" value="1"/>
</dbReference>
<evidence type="ECO:0000259" key="2">
    <source>
        <dbReference type="Pfam" id="PF13439"/>
    </source>
</evidence>
<dbReference type="PANTHER" id="PTHR12526">
    <property type="entry name" value="GLYCOSYLTRANSFERASE"/>
    <property type="match status" value="1"/>
</dbReference>
<dbReference type="GO" id="GO:0016757">
    <property type="term" value="F:glycosyltransferase activity"/>
    <property type="evidence" value="ECO:0007669"/>
    <property type="project" value="InterPro"/>
</dbReference>
<sequence>MPENRPDIAVYLYRLQGGGAERVMVNLMQGFLQRGLKIDLVVNKKEGPLLTQVPSQVRIIDLKAPKPWRNGLPKLMGYLQKERPTALLTGLHYNNEIAILAKRLAFASTRVVVSEHNTLSLRAKREKNEQKSALTARLFYPFADAIVAVSQGVAKDLALVTGIPLKRIKTLYNPVILTEFIEKAKQPVDHPWFAPGEPPVILAVGRLEEQKDFPTLIKAFAIVRQVRPAKLVILGQGKEQQKLNALVKELGIENDVAFPGFTQNPYAYMAKASVFVLSSIEEGLPTVLIEAMAVGTPVVSTNCKSGPDQILDNGKYGELVPVRDPDAIADAILRILSGNAKSVPPAWLEQYRLETVTQQYLDLLGISPTNSSC</sequence>
<dbReference type="Proteomes" id="UP001050975">
    <property type="component" value="Unassembled WGS sequence"/>
</dbReference>
<accession>A0AAV3X2A5</accession>
<dbReference type="CDD" id="cd03811">
    <property type="entry name" value="GT4_GT28_WabH-like"/>
    <property type="match status" value="1"/>
</dbReference>
<proteinExistence type="predicted"/>
<comment type="caution">
    <text evidence="3">The sequence shown here is derived from an EMBL/GenBank/DDBJ whole genome shotgun (WGS) entry which is preliminary data.</text>
</comment>